<dbReference type="EMBL" id="JAQQWE010000005">
    <property type="protein sequence ID" value="KAK7952813.1"/>
    <property type="molecule type" value="Genomic_DNA"/>
</dbReference>
<organism evidence="2 3">
    <name type="scientific">Apiospora aurea</name>
    <dbReference type="NCBI Taxonomy" id="335848"/>
    <lineage>
        <taxon>Eukaryota</taxon>
        <taxon>Fungi</taxon>
        <taxon>Dikarya</taxon>
        <taxon>Ascomycota</taxon>
        <taxon>Pezizomycotina</taxon>
        <taxon>Sordariomycetes</taxon>
        <taxon>Xylariomycetidae</taxon>
        <taxon>Amphisphaeriales</taxon>
        <taxon>Apiosporaceae</taxon>
        <taxon>Apiospora</taxon>
    </lineage>
</organism>
<evidence type="ECO:0000256" key="1">
    <source>
        <dbReference type="SAM" id="MobiDB-lite"/>
    </source>
</evidence>
<accession>A0ABR1QFP1</accession>
<comment type="caution">
    <text evidence="2">The sequence shown here is derived from an EMBL/GenBank/DDBJ whole genome shotgun (WGS) entry which is preliminary data.</text>
</comment>
<protein>
    <submittedName>
        <fullName evidence="2">Uncharacterized protein</fullName>
    </submittedName>
</protein>
<dbReference type="Proteomes" id="UP001391051">
    <property type="component" value="Unassembled WGS sequence"/>
</dbReference>
<name>A0ABR1QFP1_9PEZI</name>
<evidence type="ECO:0000313" key="3">
    <source>
        <dbReference type="Proteomes" id="UP001391051"/>
    </source>
</evidence>
<reference evidence="2 3" key="1">
    <citation type="submission" date="2023-01" db="EMBL/GenBank/DDBJ databases">
        <title>Analysis of 21 Apiospora genomes using comparative genomics revels a genus with tremendous synthesis potential of carbohydrate active enzymes and secondary metabolites.</title>
        <authorList>
            <person name="Sorensen T."/>
        </authorList>
    </citation>
    <scope>NUCLEOTIDE SEQUENCE [LARGE SCALE GENOMIC DNA]</scope>
    <source>
        <strain evidence="2 3">CBS 24483</strain>
    </source>
</reference>
<dbReference type="GeneID" id="92077825"/>
<evidence type="ECO:0000313" key="2">
    <source>
        <dbReference type="EMBL" id="KAK7952813.1"/>
    </source>
</evidence>
<sequence>MDSSRLDLAARTLDLIKVVSNDALVTSAAQGMVQWLCHKGVGKAQLVNTFEFAKAIKASPNKHGDVVLQAISDRVSNSSTIPSLKLFVPSQLGRLVMGDPCLCWMVTTAAVLLRHGPVLKVSLMLKELFIRHTERTQSRMAPYARSLTSRAVDKMVDIIALNSVNIGEGVVDVPGLPRLEVMPDVLRSLPIHVLSPEVLARAIVEIQLSTSDSTLVTMAYCATDLIGWIYYHWSGVLEVWVSNRQIFVEPLGDSSRVLQIFVTEPECTRDCTAKHSPSQINVCELHQNQSSERWSETANFQSRTHEKWDHAGAYRLDIYDIHNPYSLATLELSRKEQKLARLCAQSLVRTVLNQKVRATGSSIALRIDEKSETTVEWWMWAFPSLCQENLSGEDKGAQTSQVYKQDGEHMSPEDSMIASETSTIDVEDVLDHYSELKDIMDLASERCVCGCEKGEYRLRPGCLQSVILAQALMLIGHALAQAAGATSASNLSPTDPYSTPVIDATIRVLDSLATQGMILWGDWFRLVATVITGIPADLGIRSALDELGDILGCTFGPITLIPSWFHPGSKFSAKGSWGVKVLMGVPENFMQDRGFYKPHVTNKARPLNVPPPLLSVGQTQHEATASDPDKPLSMQTAVLGPQDRCTCS</sequence>
<dbReference type="RefSeq" id="XP_066700875.1">
    <property type="nucleotide sequence ID" value="XM_066844763.1"/>
</dbReference>
<feature type="region of interest" description="Disordered" evidence="1">
    <location>
        <begin position="611"/>
        <end position="635"/>
    </location>
</feature>
<proteinExistence type="predicted"/>
<gene>
    <name evidence="2" type="ORF">PG986_008541</name>
</gene>
<keyword evidence="3" id="KW-1185">Reference proteome</keyword>